<evidence type="ECO:0000256" key="4">
    <source>
        <dbReference type="SAM" id="MobiDB-lite"/>
    </source>
</evidence>
<feature type="compositionally biased region" description="Polar residues" evidence="4">
    <location>
        <begin position="32"/>
        <end position="46"/>
    </location>
</feature>
<dbReference type="PANTHER" id="PTHR12669:SF12">
    <property type="entry name" value="EUKARYOTIC TRANSLATION INITIATION FACTOR 4E-BINDING PROTEIN"/>
    <property type="match status" value="1"/>
</dbReference>
<evidence type="ECO:0000313" key="6">
    <source>
        <dbReference type="RefSeq" id="XP_017780276.1"/>
    </source>
</evidence>
<name>A0ABM1N0C6_NICVS</name>
<keyword evidence="5" id="KW-1185">Reference proteome</keyword>
<dbReference type="PANTHER" id="PTHR12669">
    <property type="entry name" value="EUKARYOTIC TRANSLATION INITIATION FACTOR 4E-BINDING PROTEIN"/>
    <property type="match status" value="1"/>
</dbReference>
<organism evidence="5 6">
    <name type="scientific">Nicrophorus vespilloides</name>
    <name type="common">Boreal carrion beetle</name>
    <dbReference type="NCBI Taxonomy" id="110193"/>
    <lineage>
        <taxon>Eukaryota</taxon>
        <taxon>Metazoa</taxon>
        <taxon>Ecdysozoa</taxon>
        <taxon>Arthropoda</taxon>
        <taxon>Hexapoda</taxon>
        <taxon>Insecta</taxon>
        <taxon>Pterygota</taxon>
        <taxon>Neoptera</taxon>
        <taxon>Endopterygota</taxon>
        <taxon>Coleoptera</taxon>
        <taxon>Polyphaga</taxon>
        <taxon>Staphyliniformia</taxon>
        <taxon>Silphidae</taxon>
        <taxon>Nicrophorinae</taxon>
        <taxon>Nicrophorus</taxon>
    </lineage>
</organism>
<keyword evidence="6" id="KW-0648">Protein biosynthesis</keyword>
<evidence type="ECO:0000256" key="2">
    <source>
        <dbReference type="ARBA" id="ARBA00022845"/>
    </source>
</evidence>
<evidence type="ECO:0000313" key="5">
    <source>
        <dbReference type="Proteomes" id="UP000695000"/>
    </source>
</evidence>
<keyword evidence="2" id="KW-0810">Translation regulation</keyword>
<dbReference type="GeneID" id="108565331"/>
<keyword evidence="3" id="KW-0652">Protein synthesis inhibitor</keyword>
<evidence type="ECO:0000256" key="3">
    <source>
        <dbReference type="ARBA" id="ARBA00023193"/>
    </source>
</evidence>
<proteinExistence type="inferred from homology"/>
<sequence>MSASPMARQVTENKSIPRRVIITDPRDLPADYSSTPGGTLYSTTPGGSKIVYEKSFLINLRNSPISKTPPKWDIPEDLMRGSGNDKKAKSPSALKQSARNNNSGHQQKTRTLSVSDDQDQFQMDM</sequence>
<dbReference type="InterPro" id="IPR008606">
    <property type="entry name" value="EIF4EBP"/>
</dbReference>
<dbReference type="RefSeq" id="XP_017780276.1">
    <property type="nucleotide sequence ID" value="XM_017924787.1"/>
</dbReference>
<keyword evidence="6" id="KW-0396">Initiation factor</keyword>
<dbReference type="GO" id="GO:0003743">
    <property type="term" value="F:translation initiation factor activity"/>
    <property type="evidence" value="ECO:0007669"/>
    <property type="project" value="UniProtKB-KW"/>
</dbReference>
<comment type="similarity">
    <text evidence="1">Belongs to the eIF4E-binding protein family.</text>
</comment>
<feature type="compositionally biased region" description="Polar residues" evidence="4">
    <location>
        <begin position="93"/>
        <end position="115"/>
    </location>
</feature>
<accession>A0ABM1N0C6</accession>
<gene>
    <name evidence="6" type="primary">LOC108565331</name>
</gene>
<feature type="region of interest" description="Disordered" evidence="4">
    <location>
        <begin position="62"/>
        <end position="125"/>
    </location>
</feature>
<dbReference type="Proteomes" id="UP000695000">
    <property type="component" value="Unplaced"/>
</dbReference>
<evidence type="ECO:0000256" key="1">
    <source>
        <dbReference type="ARBA" id="ARBA00005480"/>
    </source>
</evidence>
<dbReference type="Pfam" id="PF05456">
    <property type="entry name" value="eIF_4EBP"/>
    <property type="match status" value="1"/>
</dbReference>
<feature type="region of interest" description="Disordered" evidence="4">
    <location>
        <begin position="1"/>
        <end position="46"/>
    </location>
</feature>
<feature type="compositionally biased region" description="Basic and acidic residues" evidence="4">
    <location>
        <begin position="73"/>
        <end position="88"/>
    </location>
</feature>
<protein>
    <submittedName>
        <fullName evidence="6">Eukaryotic translation initiation factor 4E-binding protein 1</fullName>
    </submittedName>
</protein>
<reference evidence="6" key="1">
    <citation type="submission" date="2025-08" db="UniProtKB">
        <authorList>
            <consortium name="RefSeq"/>
        </authorList>
    </citation>
    <scope>IDENTIFICATION</scope>
    <source>
        <tissue evidence="6">Whole Larva</tissue>
    </source>
</reference>